<feature type="binding site" evidence="4">
    <location>
        <begin position="219"/>
        <end position="227"/>
    </location>
    <ligand>
        <name>GTP</name>
        <dbReference type="ChEBI" id="CHEBI:37565"/>
    </ligand>
</feature>
<comment type="subcellular location">
    <subcellularLocation>
        <location evidence="4">Cytoplasm</location>
    </subcellularLocation>
</comment>
<feature type="domain" description="CP-type G" evidence="7">
    <location>
        <begin position="109"/>
        <end position="277"/>
    </location>
</feature>
<dbReference type="GO" id="GO:0005525">
    <property type="term" value="F:GTP binding"/>
    <property type="evidence" value="ECO:0007669"/>
    <property type="project" value="UniProtKB-UniRule"/>
</dbReference>
<evidence type="ECO:0000256" key="1">
    <source>
        <dbReference type="ARBA" id="ARBA00022730"/>
    </source>
</evidence>
<dbReference type="CDD" id="cd01854">
    <property type="entry name" value="YjeQ_EngC"/>
    <property type="match status" value="1"/>
</dbReference>
<dbReference type="GO" id="GO:0019843">
    <property type="term" value="F:rRNA binding"/>
    <property type="evidence" value="ECO:0007669"/>
    <property type="project" value="UniProtKB-KW"/>
</dbReference>
<evidence type="ECO:0000256" key="2">
    <source>
        <dbReference type="ARBA" id="ARBA00022741"/>
    </source>
</evidence>
<proteinExistence type="inferred from homology"/>
<evidence type="ECO:0000313" key="9">
    <source>
        <dbReference type="EMBL" id="TNG90393.1"/>
    </source>
</evidence>
<dbReference type="InterPro" id="IPR027417">
    <property type="entry name" value="P-loop_NTPase"/>
</dbReference>
<dbReference type="NCBIfam" id="NF008931">
    <property type="entry name" value="PRK12288.1"/>
    <property type="match status" value="1"/>
</dbReference>
<dbReference type="SUPFAM" id="SSF52540">
    <property type="entry name" value="P-loop containing nucleoside triphosphate hydrolases"/>
    <property type="match status" value="1"/>
</dbReference>
<dbReference type="AlphaFoldDB" id="A0A4R3XY50"/>
<keyword evidence="1 4" id="KW-0699">rRNA-binding</keyword>
<gene>
    <name evidence="4 9" type="primary">rsgA</name>
    <name evidence="8" type="ORF">EDC16_1166</name>
    <name evidence="9" type="ORF">FHQ21_09135</name>
</gene>
<evidence type="ECO:0000256" key="5">
    <source>
        <dbReference type="SAM" id="MobiDB-lite"/>
    </source>
</evidence>
<feature type="binding site" evidence="4">
    <location>
        <position position="301"/>
    </location>
    <ligand>
        <name>Zn(2+)</name>
        <dbReference type="ChEBI" id="CHEBI:29105"/>
    </ligand>
</feature>
<keyword evidence="2 4" id="KW-0547">Nucleotide-binding</keyword>
<dbReference type="EC" id="3.6.1.-" evidence="4"/>
<dbReference type="InterPro" id="IPR012340">
    <property type="entry name" value="NA-bd_OB-fold"/>
</dbReference>
<protein>
    <recommendedName>
        <fullName evidence="4">Small ribosomal subunit biogenesis GTPase RsgA</fullName>
        <ecNumber evidence="4">3.6.1.-</ecNumber>
    </recommendedName>
</protein>
<feature type="binding site" evidence="4">
    <location>
        <position position="308"/>
    </location>
    <ligand>
        <name>Zn(2+)</name>
        <dbReference type="ChEBI" id="CHEBI:29105"/>
    </ligand>
</feature>
<feature type="binding site" evidence="4">
    <location>
        <position position="314"/>
    </location>
    <ligand>
        <name>Zn(2+)</name>
        <dbReference type="ChEBI" id="CHEBI:29105"/>
    </ligand>
</feature>
<keyword evidence="4" id="KW-0694">RNA-binding</keyword>
<dbReference type="HAMAP" id="MF_01820">
    <property type="entry name" value="GTPase_RsgA"/>
    <property type="match status" value="1"/>
</dbReference>
<dbReference type="GO" id="GO:0042274">
    <property type="term" value="P:ribosomal small subunit biogenesis"/>
    <property type="evidence" value="ECO:0007669"/>
    <property type="project" value="UniProtKB-UniRule"/>
</dbReference>
<comment type="cofactor">
    <cofactor evidence="4">
        <name>Zn(2+)</name>
        <dbReference type="ChEBI" id="CHEBI:29105"/>
    </cofactor>
    <text evidence="4">Binds 1 zinc ion per subunit.</text>
</comment>
<feature type="binding site" evidence="4">
    <location>
        <begin position="165"/>
        <end position="168"/>
    </location>
    <ligand>
        <name>GTP</name>
        <dbReference type="ChEBI" id="CHEBI:37565"/>
    </ligand>
</feature>
<dbReference type="Proteomes" id="UP000305526">
    <property type="component" value="Unassembled WGS sequence"/>
</dbReference>
<accession>A0A4R3XY50</accession>
<dbReference type="GO" id="GO:0003924">
    <property type="term" value="F:GTPase activity"/>
    <property type="evidence" value="ECO:0007669"/>
    <property type="project" value="UniProtKB-UniRule"/>
</dbReference>
<evidence type="ECO:0000256" key="3">
    <source>
        <dbReference type="ARBA" id="ARBA00023134"/>
    </source>
</evidence>
<evidence type="ECO:0000259" key="6">
    <source>
        <dbReference type="PROSITE" id="PS50936"/>
    </source>
</evidence>
<keyword evidence="3 4" id="KW-0342">GTP-binding</keyword>
<dbReference type="Pfam" id="PF03193">
    <property type="entry name" value="RsgA_GTPase"/>
    <property type="match status" value="1"/>
</dbReference>
<reference evidence="9 11" key="2">
    <citation type="submission" date="2019-05" db="EMBL/GenBank/DDBJ databases">
        <title>Pasteurellaceae isolates from reptiles.</title>
        <authorList>
            <person name="Bojesen A.M."/>
            <person name="Lund E."/>
        </authorList>
    </citation>
    <scope>NUCLEOTIDE SEQUENCE [LARGE SCALE GENOMIC DNA]</scope>
    <source>
        <strain evidence="9 11">ELNT2x</strain>
    </source>
</reference>
<dbReference type="PANTHER" id="PTHR32120">
    <property type="entry name" value="SMALL RIBOSOMAL SUBUNIT BIOGENESIS GTPASE RSGA"/>
    <property type="match status" value="1"/>
</dbReference>
<dbReference type="InterPro" id="IPR030378">
    <property type="entry name" value="G_CP_dom"/>
</dbReference>
<evidence type="ECO:0000256" key="4">
    <source>
        <dbReference type="HAMAP-Rule" id="MF_01820"/>
    </source>
</evidence>
<evidence type="ECO:0000259" key="7">
    <source>
        <dbReference type="PROSITE" id="PS51721"/>
    </source>
</evidence>
<dbReference type="EMBL" id="VDGV01000081">
    <property type="protein sequence ID" value="TNG90393.1"/>
    <property type="molecule type" value="Genomic_DNA"/>
</dbReference>
<comment type="subunit">
    <text evidence="4">Monomer. Associates with 30S ribosomal subunit, binds 16S rRNA.</text>
</comment>
<comment type="similarity">
    <text evidence="4">Belongs to the TRAFAC class YlqF/YawG GTPase family. RsgA subfamily.</text>
</comment>
<name>A0A4R3XY50_9PAST</name>
<comment type="caution">
    <text evidence="8">The sequence shown here is derived from an EMBL/GenBank/DDBJ whole genome shotgun (WGS) entry which is preliminary data.</text>
</comment>
<dbReference type="RefSeq" id="WP_132968134.1">
    <property type="nucleotide sequence ID" value="NZ_LEKL01000032.1"/>
</dbReference>
<organism evidence="8 10">
    <name type="scientific">Testudinibacter aquarius</name>
    <dbReference type="NCBI Taxonomy" id="1524974"/>
    <lineage>
        <taxon>Bacteria</taxon>
        <taxon>Pseudomonadati</taxon>
        <taxon>Pseudomonadota</taxon>
        <taxon>Gammaproteobacteria</taxon>
        <taxon>Pasteurellales</taxon>
        <taxon>Pasteurellaceae</taxon>
        <taxon>Testudinibacter</taxon>
    </lineage>
</organism>
<feature type="domain" description="EngC GTPase" evidence="6">
    <location>
        <begin position="126"/>
        <end position="275"/>
    </location>
</feature>
<dbReference type="EMBL" id="SMCP01000016">
    <property type="protein sequence ID" value="TCV83218.1"/>
    <property type="molecule type" value="Genomic_DNA"/>
</dbReference>
<dbReference type="Gene3D" id="1.10.40.50">
    <property type="entry name" value="Probable gtpase engc, domain 3"/>
    <property type="match status" value="1"/>
</dbReference>
<feature type="binding site" evidence="4">
    <location>
        <position position="306"/>
    </location>
    <ligand>
        <name>Zn(2+)</name>
        <dbReference type="ChEBI" id="CHEBI:29105"/>
    </ligand>
</feature>
<dbReference type="PROSITE" id="PS51721">
    <property type="entry name" value="G_CP"/>
    <property type="match status" value="1"/>
</dbReference>
<sequence>MSKQKLTKNQKRRIQSNKQKTLSEYQQRKKEKRDSVEWQDEMLGEIQQGRVISRYALHADIEGHNREVFRCNLRRTVSNLVVGDYVLWRAGHQQLQGISGVVEAVQPRKNVLSRPDYYDGIKLIAANIDKIFIVSAMLPHFSSNIIDRYLVVCESLGIEPILVLNKVDLCEENERQEVEQLFDIYRNIGYQVLMLSTQSGENMIQFTELVSQGCAIFVGQSGVGKSSLLNYLEPHLGLPIGAVSENSGLGQHTTTVSRLIRLKCGGEVIDSPGIREFGVWHLDSNTITNGYREFQPYLGGCKFRDCKHLDDPGCMLQQAVEQGKIHPLRFENYHRLIVALDENKAGRHFVTN</sequence>
<keyword evidence="4" id="KW-0963">Cytoplasm</keyword>
<evidence type="ECO:0000313" key="10">
    <source>
        <dbReference type="Proteomes" id="UP000294619"/>
    </source>
</evidence>
<reference evidence="8 10" key="1">
    <citation type="submission" date="2019-03" db="EMBL/GenBank/DDBJ databases">
        <title>Genomic Encyclopedia of Type Strains, Phase IV (KMG-IV): sequencing the most valuable type-strain genomes for metagenomic binning, comparative biology and taxonomic classification.</title>
        <authorList>
            <person name="Goeker M."/>
        </authorList>
    </citation>
    <scope>NUCLEOTIDE SEQUENCE [LARGE SCALE GENOMIC DNA]</scope>
    <source>
        <strain evidence="8 10">DSM 28140</strain>
    </source>
</reference>
<keyword evidence="4" id="KW-0862">Zinc</keyword>
<feature type="compositionally biased region" description="Polar residues" evidence="5">
    <location>
        <begin position="16"/>
        <end position="25"/>
    </location>
</feature>
<dbReference type="Gene3D" id="3.40.50.300">
    <property type="entry name" value="P-loop containing nucleotide triphosphate hydrolases"/>
    <property type="match status" value="1"/>
</dbReference>
<dbReference type="GO" id="GO:0005737">
    <property type="term" value="C:cytoplasm"/>
    <property type="evidence" value="ECO:0007669"/>
    <property type="project" value="UniProtKB-SubCell"/>
</dbReference>
<feature type="region of interest" description="Disordered" evidence="5">
    <location>
        <begin position="1"/>
        <end position="33"/>
    </location>
</feature>
<dbReference type="GO" id="GO:0046872">
    <property type="term" value="F:metal ion binding"/>
    <property type="evidence" value="ECO:0007669"/>
    <property type="project" value="UniProtKB-KW"/>
</dbReference>
<dbReference type="PROSITE" id="PS50936">
    <property type="entry name" value="ENGC_GTPASE"/>
    <property type="match status" value="1"/>
</dbReference>
<dbReference type="InterPro" id="IPR010914">
    <property type="entry name" value="RsgA_GTPase_dom"/>
</dbReference>
<keyword evidence="4" id="KW-0479">Metal-binding</keyword>
<dbReference type="NCBIfam" id="TIGR00157">
    <property type="entry name" value="ribosome small subunit-dependent GTPase A"/>
    <property type="match status" value="1"/>
</dbReference>
<evidence type="ECO:0000313" key="11">
    <source>
        <dbReference type="Proteomes" id="UP000305526"/>
    </source>
</evidence>
<dbReference type="PANTHER" id="PTHR32120:SF11">
    <property type="entry name" value="SMALL RIBOSOMAL SUBUNIT BIOGENESIS GTPASE RSGA 1, MITOCHONDRIAL-RELATED"/>
    <property type="match status" value="1"/>
</dbReference>
<dbReference type="Gene3D" id="2.40.50.140">
    <property type="entry name" value="Nucleic acid-binding proteins"/>
    <property type="match status" value="1"/>
</dbReference>
<evidence type="ECO:0000313" key="8">
    <source>
        <dbReference type="EMBL" id="TCV83218.1"/>
    </source>
</evidence>
<keyword evidence="11" id="KW-1185">Reference proteome</keyword>
<dbReference type="InterPro" id="IPR004881">
    <property type="entry name" value="Ribosome_biogen_GTPase_RsgA"/>
</dbReference>
<feature type="compositionally biased region" description="Basic residues" evidence="5">
    <location>
        <begin position="1"/>
        <end position="15"/>
    </location>
</feature>
<keyword evidence="4 9" id="KW-0378">Hydrolase</keyword>
<comment type="function">
    <text evidence="4">One of several proteins that assist in the late maturation steps of the functional core of the 30S ribosomal subunit. Helps release RbfA from mature subunits. May play a role in the assembly of ribosomal proteins into the subunit. Circularly permuted GTPase that catalyzes slow GTP hydrolysis, GTPase activity is stimulated by the 30S ribosomal subunit.</text>
</comment>
<keyword evidence="4" id="KW-0690">Ribosome biogenesis</keyword>
<dbReference type="Proteomes" id="UP000294619">
    <property type="component" value="Unassembled WGS sequence"/>
</dbReference>